<evidence type="ECO:0000256" key="3">
    <source>
        <dbReference type="SAM" id="Phobius"/>
    </source>
</evidence>
<feature type="domain" description="GGDEF" evidence="4">
    <location>
        <begin position="105"/>
        <end position="238"/>
    </location>
</feature>
<evidence type="ECO:0000256" key="1">
    <source>
        <dbReference type="ARBA" id="ARBA00012528"/>
    </source>
</evidence>
<dbReference type="InterPro" id="IPR029787">
    <property type="entry name" value="Nucleotide_cyclase"/>
</dbReference>
<keyword evidence="3" id="KW-0472">Membrane</keyword>
<organism evidence="5 6">
    <name type="scientific">Aquamicrobium segne</name>
    <dbReference type="NCBI Taxonomy" id="469547"/>
    <lineage>
        <taxon>Bacteria</taxon>
        <taxon>Pseudomonadati</taxon>
        <taxon>Pseudomonadota</taxon>
        <taxon>Alphaproteobacteria</taxon>
        <taxon>Hyphomicrobiales</taxon>
        <taxon>Phyllobacteriaceae</taxon>
        <taxon>Aquamicrobium</taxon>
    </lineage>
</organism>
<comment type="catalytic activity">
    <reaction evidence="2">
        <text>2 GTP = 3',3'-c-di-GMP + 2 diphosphate</text>
        <dbReference type="Rhea" id="RHEA:24898"/>
        <dbReference type="ChEBI" id="CHEBI:33019"/>
        <dbReference type="ChEBI" id="CHEBI:37565"/>
        <dbReference type="ChEBI" id="CHEBI:58805"/>
        <dbReference type="EC" id="2.7.7.65"/>
    </reaction>
</comment>
<dbReference type="Pfam" id="PF00990">
    <property type="entry name" value="GGDEF"/>
    <property type="match status" value="1"/>
</dbReference>
<dbReference type="NCBIfam" id="TIGR00254">
    <property type="entry name" value="GGDEF"/>
    <property type="match status" value="1"/>
</dbReference>
<feature type="transmembrane region" description="Helical" evidence="3">
    <location>
        <begin position="34"/>
        <end position="56"/>
    </location>
</feature>
<comment type="caution">
    <text evidence="5">The sequence shown here is derived from an EMBL/GenBank/DDBJ whole genome shotgun (WGS) entry which is preliminary data.</text>
</comment>
<dbReference type="PROSITE" id="PS50887">
    <property type="entry name" value="GGDEF"/>
    <property type="match status" value="1"/>
</dbReference>
<keyword evidence="3" id="KW-1133">Transmembrane helix</keyword>
<evidence type="ECO:0000313" key="5">
    <source>
        <dbReference type="EMBL" id="MFC5384547.1"/>
    </source>
</evidence>
<dbReference type="SMART" id="SM00267">
    <property type="entry name" value="GGDEF"/>
    <property type="match status" value="1"/>
</dbReference>
<dbReference type="InterPro" id="IPR000160">
    <property type="entry name" value="GGDEF_dom"/>
</dbReference>
<dbReference type="CDD" id="cd01949">
    <property type="entry name" value="GGDEF"/>
    <property type="match status" value="1"/>
</dbReference>
<reference evidence="6" key="1">
    <citation type="journal article" date="2019" name="Int. J. Syst. Evol. Microbiol.">
        <title>The Global Catalogue of Microorganisms (GCM) 10K type strain sequencing project: providing services to taxonomists for standard genome sequencing and annotation.</title>
        <authorList>
            <consortium name="The Broad Institute Genomics Platform"/>
            <consortium name="The Broad Institute Genome Sequencing Center for Infectious Disease"/>
            <person name="Wu L."/>
            <person name="Ma J."/>
        </authorList>
    </citation>
    <scope>NUCLEOTIDE SEQUENCE [LARGE SCALE GENOMIC DNA]</scope>
    <source>
        <strain evidence="6">CGMCC 4.1415</strain>
    </source>
</reference>
<dbReference type="InterPro" id="IPR050469">
    <property type="entry name" value="Diguanylate_Cyclase"/>
</dbReference>
<dbReference type="EC" id="2.7.7.65" evidence="1"/>
<dbReference type="PANTHER" id="PTHR45138:SF9">
    <property type="entry name" value="DIGUANYLATE CYCLASE DGCM-RELATED"/>
    <property type="match status" value="1"/>
</dbReference>
<dbReference type="SUPFAM" id="SSF55073">
    <property type="entry name" value="Nucleotide cyclase"/>
    <property type="match status" value="1"/>
</dbReference>
<feature type="transmembrane region" description="Helical" evidence="3">
    <location>
        <begin position="7"/>
        <end position="28"/>
    </location>
</feature>
<keyword evidence="6" id="KW-1185">Reference proteome</keyword>
<evidence type="ECO:0000259" key="4">
    <source>
        <dbReference type="PROSITE" id="PS50887"/>
    </source>
</evidence>
<dbReference type="InterPro" id="IPR043128">
    <property type="entry name" value="Rev_trsase/Diguanyl_cyclase"/>
</dbReference>
<name>A0ABW0GSD9_9HYPH</name>
<keyword evidence="3" id="KW-0812">Transmembrane</keyword>
<accession>A0ABW0GSD9</accession>
<protein>
    <recommendedName>
        <fullName evidence="1">diguanylate cyclase</fullName>
        <ecNumber evidence="1">2.7.7.65</ecNumber>
    </recommendedName>
</protein>
<dbReference type="Gene3D" id="3.30.70.270">
    <property type="match status" value="1"/>
</dbReference>
<gene>
    <name evidence="5" type="ORF">ACFPLB_01035</name>
</gene>
<dbReference type="EMBL" id="JBHSLL010000003">
    <property type="protein sequence ID" value="MFC5384547.1"/>
    <property type="molecule type" value="Genomic_DNA"/>
</dbReference>
<dbReference type="PANTHER" id="PTHR45138">
    <property type="entry name" value="REGULATORY COMPONENTS OF SENSORY TRANSDUCTION SYSTEM"/>
    <property type="match status" value="1"/>
</dbReference>
<sequence length="245" mass="27006">MIIKALAIALASAASSVLLAIVILPFFGATLGTLGLLMCILCPLIIAWPATSYMIWQNNRLSLAHAELAIAHQRLMEKARRDDMTGMLNRESFFGSLEKTRRKTDAGVLLIIDADHFKSINDRFGHLVGDEALRHIASALHEAIRAGDMLGRIGGEEFTVFLAGACEKEAVLIAERIRQQVEKIEFQAEDNQIVPLTVSIGGAIWQPGATISDMMRIADQRLYEAKKRGRNRVIFDPNKKNAKAA</sequence>
<dbReference type="RefSeq" id="WP_378227385.1">
    <property type="nucleotide sequence ID" value="NZ_JBHSLL010000003.1"/>
</dbReference>
<proteinExistence type="predicted"/>
<evidence type="ECO:0000313" key="6">
    <source>
        <dbReference type="Proteomes" id="UP001596016"/>
    </source>
</evidence>
<dbReference type="Proteomes" id="UP001596016">
    <property type="component" value="Unassembled WGS sequence"/>
</dbReference>
<evidence type="ECO:0000256" key="2">
    <source>
        <dbReference type="ARBA" id="ARBA00034247"/>
    </source>
</evidence>